<reference evidence="1 2" key="1">
    <citation type="submission" date="2013-11" db="EMBL/GenBank/DDBJ databases">
        <title>Opisthorchis viverrini - life in the bile duct.</title>
        <authorList>
            <person name="Young N.D."/>
            <person name="Nagarajan N."/>
            <person name="Lin S.J."/>
            <person name="Korhonen P.K."/>
            <person name="Jex A.R."/>
            <person name="Hall R.S."/>
            <person name="Safavi-Hemami H."/>
            <person name="Kaewkong W."/>
            <person name="Bertrand D."/>
            <person name="Gao S."/>
            <person name="Seet Q."/>
            <person name="Wongkham S."/>
            <person name="Teh B.T."/>
            <person name="Wongkham C."/>
            <person name="Intapan P.M."/>
            <person name="Maleewong W."/>
            <person name="Yang X."/>
            <person name="Hu M."/>
            <person name="Wang Z."/>
            <person name="Hofmann A."/>
            <person name="Sternberg P.W."/>
            <person name="Tan P."/>
            <person name="Wang J."/>
            <person name="Gasser R.B."/>
        </authorList>
    </citation>
    <scope>NUCLEOTIDE SEQUENCE [LARGE SCALE GENOMIC DNA]</scope>
</reference>
<feature type="non-terminal residue" evidence="1">
    <location>
        <position position="206"/>
    </location>
</feature>
<gene>
    <name evidence="1" type="ORF">T265_15155</name>
</gene>
<dbReference type="Proteomes" id="UP000054324">
    <property type="component" value="Unassembled WGS sequence"/>
</dbReference>
<accession>A0A074Z6K4</accession>
<name>A0A074Z6K4_OPIVI</name>
<dbReference type="EMBL" id="KL596989">
    <property type="protein sequence ID" value="KER21162.1"/>
    <property type="molecule type" value="Genomic_DNA"/>
</dbReference>
<dbReference type="RefSeq" id="XP_009175097.1">
    <property type="nucleotide sequence ID" value="XM_009176833.1"/>
</dbReference>
<dbReference type="KEGG" id="ovi:T265_15155"/>
<dbReference type="CTD" id="20329320"/>
<protein>
    <submittedName>
        <fullName evidence="1">Uncharacterized protein</fullName>
    </submittedName>
</protein>
<dbReference type="AlphaFoldDB" id="A0A074Z6K4"/>
<sequence length="206" mass="23347">MDAPALHQTEFPDGLVTSGAEDLAEIASSDEESTVAAIQGDEQQYEADNEEENMFQPSLADIFRDWMILTNAPFSTRKVPVQRRLLGSVYIHLEGTGIGTPGFQVVHKMKTWSCKNIWKGTDVDQKQQWSLDGAFRNSNRDRRWRRVPNCKSSAGFDVPKLHPGLWRAEVAYKQVKWYLEEICSGPLIRPDIIGSGFAYLEWGISR</sequence>
<dbReference type="GeneID" id="20329320"/>
<evidence type="ECO:0000313" key="2">
    <source>
        <dbReference type="Proteomes" id="UP000054324"/>
    </source>
</evidence>
<proteinExistence type="predicted"/>
<keyword evidence="2" id="KW-1185">Reference proteome</keyword>
<evidence type="ECO:0000313" key="1">
    <source>
        <dbReference type="EMBL" id="KER21162.1"/>
    </source>
</evidence>
<organism evidence="1 2">
    <name type="scientific">Opisthorchis viverrini</name>
    <name type="common">Southeast Asian liver fluke</name>
    <dbReference type="NCBI Taxonomy" id="6198"/>
    <lineage>
        <taxon>Eukaryota</taxon>
        <taxon>Metazoa</taxon>
        <taxon>Spiralia</taxon>
        <taxon>Lophotrochozoa</taxon>
        <taxon>Platyhelminthes</taxon>
        <taxon>Trematoda</taxon>
        <taxon>Digenea</taxon>
        <taxon>Opisthorchiida</taxon>
        <taxon>Opisthorchiata</taxon>
        <taxon>Opisthorchiidae</taxon>
        <taxon>Opisthorchis</taxon>
    </lineage>
</organism>